<evidence type="ECO:0000313" key="13">
    <source>
        <dbReference type="Proteomes" id="UP000324760"/>
    </source>
</evidence>
<dbReference type="PROSITE" id="PS50059">
    <property type="entry name" value="FKBP_PPIASE"/>
    <property type="match status" value="1"/>
</dbReference>
<dbReference type="GO" id="GO:0005737">
    <property type="term" value="C:cytoplasm"/>
    <property type="evidence" value="ECO:0007669"/>
    <property type="project" value="UniProtKB-SubCell"/>
</dbReference>
<dbReference type="Proteomes" id="UP000324760">
    <property type="component" value="Chromosome"/>
</dbReference>
<feature type="domain" description="PPIase FKBP-type" evidence="11">
    <location>
        <begin position="4"/>
        <end position="80"/>
    </location>
</feature>
<dbReference type="RefSeq" id="WP_138987453.1">
    <property type="nucleotide sequence ID" value="NZ_CP043869.1"/>
</dbReference>
<dbReference type="OrthoDB" id="9808891at2"/>
<keyword evidence="6" id="KW-0143">Chaperone</keyword>
<keyword evidence="5 9" id="KW-0697">Rotamase</keyword>
<evidence type="ECO:0000256" key="10">
    <source>
        <dbReference type="RuleBase" id="RU003915"/>
    </source>
</evidence>
<reference evidence="12 13" key="1">
    <citation type="journal article" date="2019" name="Biochem. Eng. J.">
        <title>Metabolic engineering of the marine bacteria Neptunomonas concharum for the production of acetoin and meso-2,3-butanediol from acetate.</title>
        <authorList>
            <person name="Li W."/>
            <person name="Pu N."/>
            <person name="Liu C.-X."/>
            <person name="Yuan Q.-P."/>
            <person name="Li Z.-J."/>
        </authorList>
    </citation>
    <scope>NUCLEOTIDE SEQUENCE [LARGE SCALE GENOMIC DNA]</scope>
    <source>
        <strain evidence="12 13">JCM17730</strain>
    </source>
</reference>
<evidence type="ECO:0000256" key="7">
    <source>
        <dbReference type="ARBA" id="ARBA00023235"/>
    </source>
</evidence>
<dbReference type="SUPFAM" id="SSF54534">
    <property type="entry name" value="FKBP-like"/>
    <property type="match status" value="1"/>
</dbReference>
<comment type="catalytic activity">
    <reaction evidence="1 9 10">
        <text>[protein]-peptidylproline (omega=180) = [protein]-peptidylproline (omega=0)</text>
        <dbReference type="Rhea" id="RHEA:16237"/>
        <dbReference type="Rhea" id="RHEA-COMP:10747"/>
        <dbReference type="Rhea" id="RHEA-COMP:10748"/>
        <dbReference type="ChEBI" id="CHEBI:83833"/>
        <dbReference type="ChEBI" id="CHEBI:83834"/>
        <dbReference type="EC" id="5.2.1.8"/>
    </reaction>
</comment>
<dbReference type="EC" id="5.2.1.8" evidence="10"/>
<dbReference type="Gene3D" id="3.10.50.40">
    <property type="match status" value="1"/>
</dbReference>
<sequence>MPISENTVVQFFYTLKDSDGAVIESTEKDAPMAYLHGHNNMFAKVEEAMAGKETGDAFAVTLEPADAYGERKEEAIQRVPVKHLQGSKKWRPGMVATVQTDQGARQVSIIKVGKFMADVDTNHPLAGKTVTFEIEVGELREATSEEIAHGHAHGVGGHHH</sequence>
<evidence type="ECO:0000256" key="1">
    <source>
        <dbReference type="ARBA" id="ARBA00000971"/>
    </source>
</evidence>
<dbReference type="PANTHER" id="PTHR47861">
    <property type="entry name" value="FKBP-TYPE PEPTIDYL-PROLYL CIS-TRANS ISOMERASE SLYD"/>
    <property type="match status" value="1"/>
</dbReference>
<evidence type="ECO:0000256" key="4">
    <source>
        <dbReference type="ARBA" id="ARBA00022490"/>
    </source>
</evidence>
<comment type="subcellular location">
    <subcellularLocation>
        <location evidence="2">Cytoplasm</location>
    </subcellularLocation>
</comment>
<dbReference type="GO" id="GO:0042026">
    <property type="term" value="P:protein refolding"/>
    <property type="evidence" value="ECO:0007669"/>
    <property type="project" value="UniProtKB-ARBA"/>
</dbReference>
<evidence type="ECO:0000256" key="9">
    <source>
        <dbReference type="PROSITE-ProRule" id="PRU00277"/>
    </source>
</evidence>
<evidence type="ECO:0000259" key="11">
    <source>
        <dbReference type="PROSITE" id="PS50059"/>
    </source>
</evidence>
<gene>
    <name evidence="12" type="ORF">F0U83_08980</name>
</gene>
<dbReference type="AlphaFoldDB" id="A0A5P1RB57"/>
<dbReference type="InterPro" id="IPR001179">
    <property type="entry name" value="PPIase_FKBP_dom"/>
</dbReference>
<evidence type="ECO:0000256" key="5">
    <source>
        <dbReference type="ARBA" id="ARBA00023110"/>
    </source>
</evidence>
<dbReference type="PANTHER" id="PTHR47861:SF3">
    <property type="entry name" value="FKBP-TYPE PEPTIDYL-PROLYL CIS-TRANS ISOMERASE SLYD"/>
    <property type="match status" value="1"/>
</dbReference>
<evidence type="ECO:0000256" key="8">
    <source>
        <dbReference type="ARBA" id="ARBA00037071"/>
    </source>
</evidence>
<keyword evidence="13" id="KW-1185">Reference proteome</keyword>
<keyword evidence="7 9" id="KW-0413">Isomerase</keyword>
<evidence type="ECO:0000313" key="12">
    <source>
        <dbReference type="EMBL" id="QEQ96843.1"/>
    </source>
</evidence>
<protein>
    <recommendedName>
        <fullName evidence="10">Peptidyl-prolyl cis-trans isomerase</fullName>
        <ecNumber evidence="10">5.2.1.8</ecNumber>
    </recommendedName>
</protein>
<keyword evidence="4" id="KW-0963">Cytoplasm</keyword>
<comment type="function">
    <text evidence="8">Also involved in hydrogenase metallocenter assembly, probably by participating in the nickel insertion step. This function in hydrogenase biosynthesis requires chaperone activity and the presence of the metal-binding domain, but not PPIase activity.</text>
</comment>
<dbReference type="KEGG" id="ncu:F0U83_08980"/>
<dbReference type="InterPro" id="IPR046357">
    <property type="entry name" value="PPIase_dom_sf"/>
</dbReference>
<organism evidence="12 13">
    <name type="scientific">Neptunomonas concharum</name>
    <dbReference type="NCBI Taxonomy" id="1031538"/>
    <lineage>
        <taxon>Bacteria</taxon>
        <taxon>Pseudomonadati</taxon>
        <taxon>Pseudomonadota</taxon>
        <taxon>Gammaproteobacteria</taxon>
        <taxon>Oceanospirillales</taxon>
        <taxon>Oceanospirillaceae</taxon>
        <taxon>Neptunomonas</taxon>
    </lineage>
</organism>
<comment type="similarity">
    <text evidence="3 10">Belongs to the FKBP-type PPIase family.</text>
</comment>
<accession>A0A5P1RB57</accession>
<evidence type="ECO:0000256" key="2">
    <source>
        <dbReference type="ARBA" id="ARBA00004496"/>
    </source>
</evidence>
<dbReference type="Pfam" id="PF00254">
    <property type="entry name" value="FKBP_C"/>
    <property type="match status" value="1"/>
</dbReference>
<evidence type="ECO:0000256" key="6">
    <source>
        <dbReference type="ARBA" id="ARBA00023186"/>
    </source>
</evidence>
<dbReference type="GO" id="GO:0003755">
    <property type="term" value="F:peptidyl-prolyl cis-trans isomerase activity"/>
    <property type="evidence" value="ECO:0007669"/>
    <property type="project" value="UniProtKB-UniRule"/>
</dbReference>
<evidence type="ECO:0000256" key="3">
    <source>
        <dbReference type="ARBA" id="ARBA00006577"/>
    </source>
</evidence>
<proteinExistence type="inferred from homology"/>
<name>A0A5P1RB57_9GAMM</name>
<dbReference type="EMBL" id="CP043869">
    <property type="protein sequence ID" value="QEQ96843.1"/>
    <property type="molecule type" value="Genomic_DNA"/>
</dbReference>